<keyword evidence="4 9" id="KW-0863">Zinc-finger</keyword>
<keyword evidence="7" id="KW-0804">Transcription</keyword>
<feature type="domain" description="C2H2-type" evidence="10">
    <location>
        <begin position="600"/>
        <end position="627"/>
    </location>
</feature>
<proteinExistence type="predicted"/>
<dbReference type="PROSITE" id="PS00028">
    <property type="entry name" value="ZINC_FINGER_C2H2_1"/>
    <property type="match status" value="9"/>
</dbReference>
<dbReference type="SMART" id="SM00355">
    <property type="entry name" value="ZnF_C2H2"/>
    <property type="match status" value="12"/>
</dbReference>
<keyword evidence="6" id="KW-0805">Transcription regulation</keyword>
<dbReference type="Gene3D" id="3.30.160.60">
    <property type="entry name" value="Classic Zinc Finger"/>
    <property type="match status" value="7"/>
</dbReference>
<dbReference type="PROSITE" id="PS50157">
    <property type="entry name" value="ZINC_FINGER_C2H2_2"/>
    <property type="match status" value="9"/>
</dbReference>
<accession>A0AAV1K3G5</accession>
<dbReference type="SUPFAM" id="SSF57667">
    <property type="entry name" value="beta-beta-alpha zinc fingers"/>
    <property type="match status" value="5"/>
</dbReference>
<evidence type="ECO:0000259" key="10">
    <source>
        <dbReference type="PROSITE" id="PS50157"/>
    </source>
</evidence>
<dbReference type="EMBL" id="CAVLEF010000280">
    <property type="protein sequence ID" value="CAK1555666.1"/>
    <property type="molecule type" value="Genomic_DNA"/>
</dbReference>
<keyword evidence="8" id="KW-0539">Nucleus</keyword>
<gene>
    <name evidence="11" type="ORF">LNINA_LOCUS14466</name>
</gene>
<dbReference type="GO" id="GO:0001227">
    <property type="term" value="F:DNA-binding transcription repressor activity, RNA polymerase II-specific"/>
    <property type="evidence" value="ECO:0007669"/>
    <property type="project" value="TreeGrafter"/>
</dbReference>
<evidence type="ECO:0000256" key="3">
    <source>
        <dbReference type="ARBA" id="ARBA00022737"/>
    </source>
</evidence>
<comment type="subcellular location">
    <subcellularLocation>
        <location evidence="1">Nucleus</location>
    </subcellularLocation>
</comment>
<dbReference type="GO" id="GO:0000978">
    <property type="term" value="F:RNA polymerase II cis-regulatory region sequence-specific DNA binding"/>
    <property type="evidence" value="ECO:0007669"/>
    <property type="project" value="TreeGrafter"/>
</dbReference>
<dbReference type="PANTHER" id="PTHR24399:SF70">
    <property type="entry name" value="C2H2-TYPE DOMAIN-CONTAINING PROTEIN"/>
    <property type="match status" value="1"/>
</dbReference>
<feature type="domain" description="C2H2-type" evidence="10">
    <location>
        <begin position="341"/>
        <end position="368"/>
    </location>
</feature>
<dbReference type="FunFam" id="3.30.160.60:FF:000634">
    <property type="entry name" value="Zinc finger X-chromosomal protein"/>
    <property type="match status" value="1"/>
</dbReference>
<feature type="domain" description="C2H2-type" evidence="10">
    <location>
        <begin position="451"/>
        <end position="478"/>
    </location>
</feature>
<keyword evidence="12" id="KW-1185">Reference proteome</keyword>
<keyword evidence="2" id="KW-0479">Metal-binding</keyword>
<evidence type="ECO:0000256" key="9">
    <source>
        <dbReference type="PROSITE-ProRule" id="PRU00042"/>
    </source>
</evidence>
<name>A0AAV1K3G5_9NEOP</name>
<feature type="domain" description="C2H2-type" evidence="10">
    <location>
        <begin position="490"/>
        <end position="517"/>
    </location>
</feature>
<evidence type="ECO:0000256" key="8">
    <source>
        <dbReference type="ARBA" id="ARBA00023242"/>
    </source>
</evidence>
<dbReference type="PANTHER" id="PTHR24399">
    <property type="entry name" value="ZINC FINGER AND BTB DOMAIN-CONTAINING"/>
    <property type="match status" value="1"/>
</dbReference>
<dbReference type="InterPro" id="IPR036236">
    <property type="entry name" value="Znf_C2H2_sf"/>
</dbReference>
<feature type="domain" description="C2H2-type" evidence="10">
    <location>
        <begin position="518"/>
        <end position="545"/>
    </location>
</feature>
<dbReference type="InterPro" id="IPR013087">
    <property type="entry name" value="Znf_C2H2_type"/>
</dbReference>
<dbReference type="Proteomes" id="UP001497472">
    <property type="component" value="Unassembled WGS sequence"/>
</dbReference>
<dbReference type="GO" id="GO:0008270">
    <property type="term" value="F:zinc ion binding"/>
    <property type="evidence" value="ECO:0007669"/>
    <property type="project" value="UniProtKB-KW"/>
</dbReference>
<feature type="domain" description="C2H2-type" evidence="10">
    <location>
        <begin position="574"/>
        <end position="597"/>
    </location>
</feature>
<keyword evidence="5" id="KW-0862">Zinc</keyword>
<dbReference type="Pfam" id="PF00096">
    <property type="entry name" value="zf-C2H2"/>
    <property type="match status" value="6"/>
</dbReference>
<evidence type="ECO:0000256" key="5">
    <source>
        <dbReference type="ARBA" id="ARBA00022833"/>
    </source>
</evidence>
<feature type="domain" description="C2H2-type" evidence="10">
    <location>
        <begin position="378"/>
        <end position="405"/>
    </location>
</feature>
<evidence type="ECO:0000256" key="2">
    <source>
        <dbReference type="ARBA" id="ARBA00022723"/>
    </source>
</evidence>
<comment type="caution">
    <text evidence="11">The sequence shown here is derived from an EMBL/GenBank/DDBJ whole genome shotgun (WGS) entry which is preliminary data.</text>
</comment>
<evidence type="ECO:0000256" key="1">
    <source>
        <dbReference type="ARBA" id="ARBA00004123"/>
    </source>
</evidence>
<evidence type="ECO:0000256" key="4">
    <source>
        <dbReference type="ARBA" id="ARBA00022771"/>
    </source>
</evidence>
<protein>
    <recommendedName>
        <fullName evidence="10">C2H2-type domain-containing protein</fullName>
    </recommendedName>
</protein>
<dbReference type="GO" id="GO:0005654">
    <property type="term" value="C:nucleoplasm"/>
    <property type="evidence" value="ECO:0007669"/>
    <property type="project" value="TreeGrafter"/>
</dbReference>
<organism evidence="11 12">
    <name type="scientific">Leptosia nina</name>
    <dbReference type="NCBI Taxonomy" id="320188"/>
    <lineage>
        <taxon>Eukaryota</taxon>
        <taxon>Metazoa</taxon>
        <taxon>Ecdysozoa</taxon>
        <taxon>Arthropoda</taxon>
        <taxon>Hexapoda</taxon>
        <taxon>Insecta</taxon>
        <taxon>Pterygota</taxon>
        <taxon>Neoptera</taxon>
        <taxon>Endopterygota</taxon>
        <taxon>Lepidoptera</taxon>
        <taxon>Glossata</taxon>
        <taxon>Ditrysia</taxon>
        <taxon>Papilionoidea</taxon>
        <taxon>Pieridae</taxon>
        <taxon>Pierinae</taxon>
        <taxon>Leptosia</taxon>
    </lineage>
</organism>
<evidence type="ECO:0000313" key="12">
    <source>
        <dbReference type="Proteomes" id="UP001497472"/>
    </source>
</evidence>
<feature type="domain" description="C2H2-type" evidence="10">
    <location>
        <begin position="630"/>
        <end position="660"/>
    </location>
</feature>
<sequence length="704" mass="79888">MFSCPLCCCNTFSSKELLLDHLTSLTNNLSCPICKAGISSIDDLLLHLKSSCAHPVILVDESHNQAEQQLGYELEASDDEDGAKPNPEQITEYNSLYTELVSENVQELKLVKECNNRYVLIGNNESVINGGATLVSKQNEDGTVSFSIEESENTDCPDEQQADEYANTAVDSESQATGDPEQNFEVYSCNTCDMTFTSVLEHIQNYHNDQDVVVEEPIDSVADNQTVSDDVIDDKQIARRMITDTGDIVEELVQDIEQAEQVPSADIKTKQEKTKRRYVKQDKKESVTEITEPYHKVMLKTIVAPNGTIMKAYCCMFCKSLVSSLAEFKDQPCVRNNPSKYICHVCSVTYDNAKSLCAHMKAHKEKQDPTLKIVTSKFECEVCNTKFRTSKSLKLHKRMHDPIKPRPIQPPVDTSEKNPTKDKFLCGVCKKLIPLDYLKIHQKSHQNADDFTCDLCNKKFPTKEYMEMHMKVHNMYKAVPGKQESGSLPYKCVYCSREFARPHEKVKHERIHTGEKPHSCEICGKSFRVAYCLTLHMRTHTGARPYECPHCPKKFKAHSVYYHHILTHSEVRAYKCPFCPKAFKTSVQLAGHRNSHTKPFLCQQCNRPFASLYAVRVHMEVHTRQNNLKFKCTECGASYARAFALKDHVKQAHGHLGDVQIDNIVTVEHKEVESLWEPNLMSESVEVKSQDADIPEINSPELIA</sequence>
<dbReference type="AlphaFoldDB" id="A0AAV1K3G5"/>
<feature type="domain" description="C2H2-type" evidence="10">
    <location>
        <begin position="546"/>
        <end position="573"/>
    </location>
</feature>
<reference evidence="11 12" key="1">
    <citation type="submission" date="2023-11" db="EMBL/GenBank/DDBJ databases">
        <authorList>
            <person name="Okamura Y."/>
        </authorList>
    </citation>
    <scope>NUCLEOTIDE SEQUENCE [LARGE SCALE GENOMIC DNA]</scope>
</reference>
<keyword evidence="3" id="KW-0677">Repeat</keyword>
<evidence type="ECO:0000256" key="7">
    <source>
        <dbReference type="ARBA" id="ARBA00023163"/>
    </source>
</evidence>
<evidence type="ECO:0000256" key="6">
    <source>
        <dbReference type="ARBA" id="ARBA00023015"/>
    </source>
</evidence>
<evidence type="ECO:0000313" key="11">
    <source>
        <dbReference type="EMBL" id="CAK1555666.1"/>
    </source>
</evidence>